<evidence type="ECO:0000313" key="1">
    <source>
        <dbReference type="EMBL" id="RXN21864.1"/>
    </source>
</evidence>
<proteinExistence type="predicted"/>
<comment type="caution">
    <text evidence="1">The sequence shown here is derived from an EMBL/GenBank/DDBJ whole genome shotgun (WGS) entry which is preliminary data.</text>
</comment>
<accession>A0A498MRB3</accession>
<dbReference type="EMBL" id="QBIY01012605">
    <property type="protein sequence ID" value="RXN21864.1"/>
    <property type="molecule type" value="Genomic_DNA"/>
</dbReference>
<dbReference type="AlphaFoldDB" id="A0A498MRB3"/>
<protein>
    <submittedName>
        <fullName evidence="1">Uncharacterized protein</fullName>
    </submittedName>
</protein>
<evidence type="ECO:0000313" key="2">
    <source>
        <dbReference type="Proteomes" id="UP000290572"/>
    </source>
</evidence>
<organism evidence="1 2">
    <name type="scientific">Labeo rohita</name>
    <name type="common">Indian major carp</name>
    <name type="synonym">Cyprinus rohita</name>
    <dbReference type="NCBI Taxonomy" id="84645"/>
    <lineage>
        <taxon>Eukaryota</taxon>
        <taxon>Metazoa</taxon>
        <taxon>Chordata</taxon>
        <taxon>Craniata</taxon>
        <taxon>Vertebrata</taxon>
        <taxon>Euteleostomi</taxon>
        <taxon>Actinopterygii</taxon>
        <taxon>Neopterygii</taxon>
        <taxon>Teleostei</taxon>
        <taxon>Ostariophysi</taxon>
        <taxon>Cypriniformes</taxon>
        <taxon>Cyprinidae</taxon>
        <taxon>Labeoninae</taxon>
        <taxon>Labeonini</taxon>
        <taxon>Labeo</taxon>
    </lineage>
</organism>
<dbReference type="Proteomes" id="UP000290572">
    <property type="component" value="Unassembled WGS sequence"/>
</dbReference>
<reference evidence="1 2" key="1">
    <citation type="submission" date="2018-03" db="EMBL/GenBank/DDBJ databases">
        <title>Draft genome sequence of Rohu Carp (Labeo rohita).</title>
        <authorList>
            <person name="Das P."/>
            <person name="Kushwaha B."/>
            <person name="Joshi C.G."/>
            <person name="Kumar D."/>
            <person name="Nagpure N.S."/>
            <person name="Sahoo L."/>
            <person name="Das S.P."/>
            <person name="Bit A."/>
            <person name="Patnaik S."/>
            <person name="Meher P.K."/>
            <person name="Jayasankar P."/>
            <person name="Koringa P.G."/>
            <person name="Patel N.V."/>
            <person name="Hinsu A.T."/>
            <person name="Kumar R."/>
            <person name="Pandey M."/>
            <person name="Agarwal S."/>
            <person name="Srivastava S."/>
            <person name="Singh M."/>
            <person name="Iquebal M.A."/>
            <person name="Jaiswal S."/>
            <person name="Angadi U.B."/>
            <person name="Kumar N."/>
            <person name="Raza M."/>
            <person name="Shah T.M."/>
            <person name="Rai A."/>
            <person name="Jena J.K."/>
        </authorList>
    </citation>
    <scope>NUCLEOTIDE SEQUENCE [LARGE SCALE GENOMIC DNA]</scope>
    <source>
        <strain evidence="1">DASCIFA01</strain>
        <tissue evidence="1">Testis</tissue>
    </source>
</reference>
<gene>
    <name evidence="1" type="ORF">ROHU_023748</name>
</gene>
<sequence length="210" mass="22681">MQSPVALARRSSSGGRADTVMAKLSRTCSSALASRLEDSLTVDRFGRNLAVTAQTIFYEEQDLKVPFKDDFVLPTPPKMNNAQSGKYGTTTNTMKRRRIPHPANTSNGNQAKKRLTKDHSALGLAKRVSPDPFLRDGVGVPQGLPLIDRDHSALDLAKRVGPDPFLRDSVGVPQGLPLMDGDHSALGLAKRVGPDPFLRDDMGVPQGQAN</sequence>
<name>A0A498MRB3_LABRO</name>
<keyword evidence="2" id="KW-1185">Reference proteome</keyword>